<keyword evidence="3" id="KW-1185">Reference proteome</keyword>
<name>A0A164ZF51_XYLHT</name>
<dbReference type="InParanoid" id="A0A164ZF51"/>
<accession>A0A164ZF51</accession>
<organism evidence="2 3">
    <name type="scientific">Xylona heveae (strain CBS 132557 / TC161)</name>
    <dbReference type="NCBI Taxonomy" id="1328760"/>
    <lineage>
        <taxon>Eukaryota</taxon>
        <taxon>Fungi</taxon>
        <taxon>Dikarya</taxon>
        <taxon>Ascomycota</taxon>
        <taxon>Pezizomycotina</taxon>
        <taxon>Xylonomycetes</taxon>
        <taxon>Xylonales</taxon>
        <taxon>Xylonaceae</taxon>
        <taxon>Xylona</taxon>
    </lineage>
</organism>
<dbReference type="OrthoDB" id="6021263at2759"/>
<evidence type="ECO:0000256" key="1">
    <source>
        <dbReference type="SAM" id="MobiDB-lite"/>
    </source>
</evidence>
<dbReference type="GO" id="GO:0003735">
    <property type="term" value="F:structural constituent of ribosome"/>
    <property type="evidence" value="ECO:0007669"/>
    <property type="project" value="TreeGrafter"/>
</dbReference>
<sequence length="343" mass="39331">MAGGKREEGCFIEADIISPKLTPPPGAQLFVQYQGPLWIHFIPIRELLKYLTFLMVATAERVLYEFNISVLAHLANQREAALLGKIRLWERNEMERQLLLIIPDHTHTYYYFLSHHHLSSSLSSSAAAASSSPLLRMHSAAVRRPFAGLVAQWPSASTHHSIVAPSIVQNVCRRHESSFRRTKQRLRLRPDETFGAASSDVQQDHIVFNPPSSAPSVYHTPALFLPRSDRRRELFAGRNADETAGKLPPPVRKPYEKSYHLTEADIEEVRRLRSENPAEWTRARLADKFNCSSLFIGIICEASKEHKAKQQQILDTVKSKWGRKRREAREDRARRRDAWSRDE</sequence>
<feature type="region of interest" description="Disordered" evidence="1">
    <location>
        <begin position="318"/>
        <end position="343"/>
    </location>
</feature>
<proteinExistence type="predicted"/>
<gene>
    <name evidence="2" type="ORF">L228DRAFT_274237</name>
</gene>
<feature type="compositionally biased region" description="Basic and acidic residues" evidence="1">
    <location>
        <begin position="327"/>
        <end position="343"/>
    </location>
</feature>
<dbReference type="RefSeq" id="XP_018184580.1">
    <property type="nucleotide sequence ID" value="XM_018335603.1"/>
</dbReference>
<dbReference type="EMBL" id="KV407468">
    <property type="protein sequence ID" value="KZF19025.1"/>
    <property type="molecule type" value="Genomic_DNA"/>
</dbReference>
<dbReference type="InterPro" id="IPR024388">
    <property type="entry name" value="Ribosomal_mL58"/>
</dbReference>
<dbReference type="GO" id="GO:0005762">
    <property type="term" value="C:mitochondrial large ribosomal subunit"/>
    <property type="evidence" value="ECO:0007669"/>
    <property type="project" value="TreeGrafter"/>
</dbReference>
<dbReference type="Pfam" id="PF12824">
    <property type="entry name" value="MRP-L20"/>
    <property type="match status" value="1"/>
</dbReference>
<dbReference type="STRING" id="1328760.A0A164ZF51"/>
<dbReference type="PANTHER" id="PTHR28266:SF1">
    <property type="entry name" value="LARGE RIBOSOMAL SUBUNIT PROTEIN ML58"/>
    <property type="match status" value="1"/>
</dbReference>
<evidence type="ECO:0008006" key="4">
    <source>
        <dbReference type="Google" id="ProtNLM"/>
    </source>
</evidence>
<evidence type="ECO:0000313" key="2">
    <source>
        <dbReference type="EMBL" id="KZF19025.1"/>
    </source>
</evidence>
<evidence type="ECO:0000313" key="3">
    <source>
        <dbReference type="Proteomes" id="UP000076632"/>
    </source>
</evidence>
<dbReference type="AlphaFoldDB" id="A0A164ZF51"/>
<reference evidence="2 3" key="1">
    <citation type="journal article" date="2016" name="Fungal Biol.">
        <title>The genome of Xylona heveae provides a window into fungal endophytism.</title>
        <authorList>
            <person name="Gazis R."/>
            <person name="Kuo A."/>
            <person name="Riley R."/>
            <person name="LaButti K."/>
            <person name="Lipzen A."/>
            <person name="Lin J."/>
            <person name="Amirebrahimi M."/>
            <person name="Hesse C.N."/>
            <person name="Spatafora J.W."/>
            <person name="Henrissat B."/>
            <person name="Hainaut M."/>
            <person name="Grigoriev I.V."/>
            <person name="Hibbett D.S."/>
        </authorList>
    </citation>
    <scope>NUCLEOTIDE SEQUENCE [LARGE SCALE GENOMIC DNA]</scope>
    <source>
        <strain evidence="2 3">TC161</strain>
    </source>
</reference>
<dbReference type="PANTHER" id="PTHR28266">
    <property type="entry name" value="54S RIBOSOMAL PROTEIN L20, MITOCHONDRIAL"/>
    <property type="match status" value="1"/>
</dbReference>
<dbReference type="Proteomes" id="UP000076632">
    <property type="component" value="Unassembled WGS sequence"/>
</dbReference>
<protein>
    <recommendedName>
        <fullName evidence="4">Mitochondrial ribosomal protein subunit L20</fullName>
    </recommendedName>
</protein>
<dbReference type="GeneID" id="28900740"/>